<evidence type="ECO:0000313" key="2">
    <source>
        <dbReference type="EMBL" id="PMQ21707.1"/>
    </source>
</evidence>
<keyword evidence="1" id="KW-0812">Transmembrane</keyword>
<feature type="transmembrane region" description="Helical" evidence="1">
    <location>
        <begin position="20"/>
        <end position="53"/>
    </location>
</feature>
<accession>A0A2N7S6G2</accession>
<gene>
    <name evidence="2" type="ORF">CIK84_09320</name>
</gene>
<protein>
    <submittedName>
        <fullName evidence="2">DUF4190 domain-containing protein</fullName>
    </submittedName>
</protein>
<dbReference type="EMBL" id="PNQX01000001">
    <property type="protein sequence ID" value="PMQ21707.1"/>
    <property type="molecule type" value="Genomic_DNA"/>
</dbReference>
<feature type="transmembrane region" description="Helical" evidence="1">
    <location>
        <begin position="65"/>
        <end position="93"/>
    </location>
</feature>
<evidence type="ECO:0000256" key="1">
    <source>
        <dbReference type="SAM" id="Phobius"/>
    </source>
</evidence>
<keyword evidence="1" id="KW-1133">Transmembrane helix</keyword>
<name>A0A2N7S6G2_9MICC</name>
<evidence type="ECO:0000313" key="3">
    <source>
        <dbReference type="Proteomes" id="UP000235739"/>
    </source>
</evidence>
<dbReference type="AlphaFoldDB" id="A0A2N7S6G2"/>
<comment type="caution">
    <text evidence="2">The sequence shown here is derived from an EMBL/GenBank/DDBJ whole genome shotgun (WGS) entry which is preliminary data.</text>
</comment>
<reference evidence="2 3" key="1">
    <citation type="journal article" date="2017" name="Elife">
        <title>Extensive horizontal gene transfer in cheese-associated bacteria.</title>
        <authorList>
            <person name="Bonham K.S."/>
            <person name="Wolfe B.E."/>
            <person name="Dutton R.J."/>
        </authorList>
    </citation>
    <scope>NUCLEOTIDE SEQUENCE [LARGE SCALE GENOMIC DNA]</scope>
    <source>
        <strain evidence="2 3">JB182</strain>
    </source>
</reference>
<keyword evidence="1" id="KW-0472">Membrane</keyword>
<dbReference type="RefSeq" id="WP_041648530.1">
    <property type="nucleotide sequence ID" value="NZ_JBQQGL010000008.1"/>
</dbReference>
<organism evidence="2 3">
    <name type="scientific">Glutamicibacter arilaitensis</name>
    <dbReference type="NCBI Taxonomy" id="256701"/>
    <lineage>
        <taxon>Bacteria</taxon>
        <taxon>Bacillati</taxon>
        <taxon>Actinomycetota</taxon>
        <taxon>Actinomycetes</taxon>
        <taxon>Micrococcales</taxon>
        <taxon>Micrococcaceae</taxon>
        <taxon>Glutamicibacter</taxon>
    </lineage>
</organism>
<sequence length="98" mass="10145">MPAHENVLGSEATTLNRLSVMSLVFAVMAVAGLWFFTTSGLAVFAVGAGHVALNRIAHSGQRGRWLAISALIVGYGIGLLGLFATLAAIPAMIQSYAS</sequence>
<proteinExistence type="predicted"/>
<dbReference type="Proteomes" id="UP000235739">
    <property type="component" value="Unassembled WGS sequence"/>
</dbReference>